<evidence type="ECO:0000259" key="6">
    <source>
        <dbReference type="Pfam" id="PF01227"/>
    </source>
</evidence>
<dbReference type="Pfam" id="PF01227">
    <property type="entry name" value="GTP_cyclohydroI"/>
    <property type="match status" value="1"/>
</dbReference>
<evidence type="ECO:0000256" key="5">
    <source>
        <dbReference type="HAMAP-Rule" id="MF_00223"/>
    </source>
</evidence>
<comment type="similarity">
    <text evidence="5">Belongs to the GTP cyclohydrolase I family.</text>
</comment>
<dbReference type="GO" id="GO:0005737">
    <property type="term" value="C:cytoplasm"/>
    <property type="evidence" value="ECO:0007669"/>
    <property type="project" value="TreeGrafter"/>
</dbReference>
<dbReference type="NCBIfam" id="NF006826">
    <property type="entry name" value="PRK09347.1-3"/>
    <property type="match status" value="1"/>
</dbReference>
<dbReference type="GO" id="GO:0003934">
    <property type="term" value="F:GTP cyclohydrolase I activity"/>
    <property type="evidence" value="ECO:0007669"/>
    <property type="project" value="UniProtKB-UniRule"/>
</dbReference>
<comment type="caution">
    <text evidence="7">The sequence shown here is derived from an EMBL/GenBank/DDBJ whole genome shotgun (WGS) entry which is preliminary data.</text>
</comment>
<gene>
    <name evidence="5" type="primary">folE</name>
    <name evidence="7" type="ORF">Gocc_0649</name>
</gene>
<dbReference type="SUPFAM" id="SSF55620">
    <property type="entry name" value="Tetrahydrobiopterin biosynthesis enzymes-like"/>
    <property type="match status" value="1"/>
</dbReference>
<protein>
    <recommendedName>
        <fullName evidence="5">GTP cyclohydrolase 1</fullName>
        <ecNumber evidence="5">3.5.4.16</ecNumber>
    </recommendedName>
    <alternativeName>
        <fullName evidence="5">GTP cyclohydrolase I</fullName>
        <shortName evidence="5">GTP-CH-I</shortName>
    </alternativeName>
</protein>
<dbReference type="GO" id="GO:0005525">
    <property type="term" value="F:GTP binding"/>
    <property type="evidence" value="ECO:0007669"/>
    <property type="project" value="UniProtKB-KW"/>
</dbReference>
<comment type="subunit">
    <text evidence="5">Homopolymer.</text>
</comment>
<dbReference type="EC" id="3.5.4.16" evidence="5"/>
<dbReference type="InterPro" id="IPR043133">
    <property type="entry name" value="GTP-CH-I_C/QueF"/>
</dbReference>
<dbReference type="GO" id="GO:0006729">
    <property type="term" value="P:tetrahydrobiopterin biosynthetic process"/>
    <property type="evidence" value="ECO:0007669"/>
    <property type="project" value="TreeGrafter"/>
</dbReference>
<dbReference type="AlphaFoldDB" id="A0A7M2Z1P7"/>
<dbReference type="Gene3D" id="3.30.1130.10">
    <property type="match status" value="1"/>
</dbReference>
<keyword evidence="4 5" id="KW-0378">Hydrolase</keyword>
<dbReference type="GO" id="GO:0006730">
    <property type="term" value="P:one-carbon metabolic process"/>
    <property type="evidence" value="ECO:0007669"/>
    <property type="project" value="UniProtKB-UniRule"/>
</dbReference>
<dbReference type="FunFam" id="3.30.1130.10:FF:000001">
    <property type="entry name" value="GTP cyclohydrolase 1"/>
    <property type="match status" value="1"/>
</dbReference>
<comment type="pathway">
    <text evidence="2 5">Cofactor biosynthesis; 7,8-dihydroneopterin triphosphate biosynthesis; 7,8-dihydroneopterin triphosphate from GTP: step 1/1.</text>
</comment>
<keyword evidence="8" id="KW-1185">Reference proteome</keyword>
<dbReference type="Gene3D" id="1.10.286.10">
    <property type="match status" value="1"/>
</dbReference>
<dbReference type="PANTHER" id="PTHR11109">
    <property type="entry name" value="GTP CYCLOHYDROLASE I"/>
    <property type="match status" value="1"/>
</dbReference>
<keyword evidence="5" id="KW-0862">Zinc</keyword>
<evidence type="ECO:0000256" key="4">
    <source>
        <dbReference type="ARBA" id="ARBA00022801"/>
    </source>
</evidence>
<evidence type="ECO:0000256" key="2">
    <source>
        <dbReference type="ARBA" id="ARBA00005080"/>
    </source>
</evidence>
<feature type="binding site" evidence="5">
    <location>
        <position position="118"/>
    </location>
    <ligand>
        <name>Zn(2+)</name>
        <dbReference type="ChEBI" id="CHEBI:29105"/>
    </ligand>
</feature>
<keyword evidence="5" id="KW-0342">GTP-binding</keyword>
<dbReference type="GO" id="GO:0008270">
    <property type="term" value="F:zinc ion binding"/>
    <property type="evidence" value="ECO:0007669"/>
    <property type="project" value="UniProtKB-UniRule"/>
</dbReference>
<accession>A0A7M2Z1P7</accession>
<dbReference type="InterPro" id="IPR020602">
    <property type="entry name" value="GTP_CycHdrlase_I_dom"/>
</dbReference>
<keyword evidence="5" id="KW-0547">Nucleotide-binding</keyword>
<dbReference type="GO" id="GO:0046654">
    <property type="term" value="P:tetrahydrofolate biosynthetic process"/>
    <property type="evidence" value="ECO:0007669"/>
    <property type="project" value="UniProtKB-UniRule"/>
</dbReference>
<feature type="domain" description="GTP cyclohydrolase I" evidence="6">
    <location>
        <begin position="45"/>
        <end position="223"/>
    </location>
</feature>
<evidence type="ECO:0000256" key="3">
    <source>
        <dbReference type="ARBA" id="ARBA00022563"/>
    </source>
</evidence>
<dbReference type="HAMAP" id="MF_00223">
    <property type="entry name" value="FolE"/>
    <property type="match status" value="1"/>
</dbReference>
<comment type="catalytic activity">
    <reaction evidence="1 5">
        <text>GTP + H2O = 7,8-dihydroneopterin 3'-triphosphate + formate + H(+)</text>
        <dbReference type="Rhea" id="RHEA:17473"/>
        <dbReference type="ChEBI" id="CHEBI:15377"/>
        <dbReference type="ChEBI" id="CHEBI:15378"/>
        <dbReference type="ChEBI" id="CHEBI:15740"/>
        <dbReference type="ChEBI" id="CHEBI:37565"/>
        <dbReference type="ChEBI" id="CHEBI:58462"/>
        <dbReference type="EC" id="3.5.4.16"/>
    </reaction>
</comment>
<proteinExistence type="inferred from homology"/>
<evidence type="ECO:0000256" key="1">
    <source>
        <dbReference type="ARBA" id="ARBA00001052"/>
    </source>
</evidence>
<keyword evidence="3 5" id="KW-0554">One-carbon metabolism</keyword>
<reference evidence="8" key="2">
    <citation type="journal article" date="2019" name="MicrobiologyOpen">
        <title>High-quality draft genome sequence of Gaiella occulta isolated from a 150 meter deep mineral water borehole and comparison with the genome sequences of other deep-branching lineages of the phylum Actinobacteria.</title>
        <authorList>
            <person name="Severino R."/>
            <person name="Froufe H.J.C."/>
            <person name="Barroso C."/>
            <person name="Albuquerque L."/>
            <person name="Lobo-da-Cunha A."/>
            <person name="da Costa M.S."/>
            <person name="Egas C."/>
        </authorList>
    </citation>
    <scope>NUCLEOTIDE SEQUENCE [LARGE SCALE GENOMIC DNA]</scope>
    <source>
        <strain evidence="8">F2-233</strain>
    </source>
</reference>
<evidence type="ECO:0000313" key="7">
    <source>
        <dbReference type="EMBL" id="RDI76230.1"/>
    </source>
</evidence>
<feature type="binding site" evidence="5">
    <location>
        <position position="189"/>
    </location>
    <ligand>
        <name>Zn(2+)</name>
        <dbReference type="ChEBI" id="CHEBI:29105"/>
    </ligand>
</feature>
<feature type="binding site" evidence="5">
    <location>
        <position position="121"/>
    </location>
    <ligand>
        <name>Zn(2+)</name>
        <dbReference type="ChEBI" id="CHEBI:29105"/>
    </ligand>
</feature>
<dbReference type="InterPro" id="IPR001474">
    <property type="entry name" value="GTP_CycHdrlase_I"/>
</dbReference>
<dbReference type="EMBL" id="QQZY01000001">
    <property type="protein sequence ID" value="RDI76230.1"/>
    <property type="molecule type" value="Genomic_DNA"/>
</dbReference>
<dbReference type="Proteomes" id="UP000254134">
    <property type="component" value="Unassembled WGS sequence"/>
</dbReference>
<dbReference type="UniPathway" id="UPA00848">
    <property type="reaction ID" value="UER00151"/>
</dbReference>
<dbReference type="RefSeq" id="WP_181813319.1">
    <property type="nucleotide sequence ID" value="NZ_QQZY01000001.1"/>
</dbReference>
<keyword evidence="5" id="KW-0479">Metal-binding</keyword>
<reference evidence="7 8" key="1">
    <citation type="submission" date="2018-07" db="EMBL/GenBank/DDBJ databases">
        <title>High-quality-draft genome sequence of Gaiella occulta.</title>
        <authorList>
            <person name="Severino R."/>
            <person name="Froufe H.J.C."/>
            <person name="Rainey F.A."/>
            <person name="Barroso C."/>
            <person name="Albuquerque L."/>
            <person name="Lobo-Da-Cunha A."/>
            <person name="Da Costa M.S."/>
            <person name="Egas C."/>
        </authorList>
    </citation>
    <scope>NUCLEOTIDE SEQUENCE [LARGE SCALE GENOMIC DNA]</scope>
    <source>
        <strain evidence="7 8">F2-233</strain>
    </source>
</reference>
<sequence>MEHDAAVEATDAANIVEFRGGSSDSTRWGRLAPREIGPADWSRFERHVAEILAALGMDLETPGTRDTPRRFLRALYDATSGYEGDPKLLTAFPAERSVSGDAAAGQIVEGPISFSCLCEHHALPFYGTAHVGYIAGEQIIGISKLTRIVRLFARRFTVQERLGEEIADTLVELVAPQGVAVHLEASHLCTRMRGVEEHSRTVTTFWRGAFREPELRREFLQSIGGHRDGS</sequence>
<name>A0A7M2Z1P7_9ACTN</name>
<organism evidence="7 8">
    <name type="scientific">Gaiella occulta</name>
    <dbReference type="NCBI Taxonomy" id="1002870"/>
    <lineage>
        <taxon>Bacteria</taxon>
        <taxon>Bacillati</taxon>
        <taxon>Actinomycetota</taxon>
        <taxon>Thermoleophilia</taxon>
        <taxon>Gaiellales</taxon>
        <taxon>Gaiellaceae</taxon>
        <taxon>Gaiella</taxon>
    </lineage>
</organism>
<dbReference type="InterPro" id="IPR043134">
    <property type="entry name" value="GTP-CH-I_N"/>
</dbReference>
<dbReference type="PANTHER" id="PTHR11109:SF7">
    <property type="entry name" value="GTP CYCLOHYDROLASE 1"/>
    <property type="match status" value="1"/>
</dbReference>
<evidence type="ECO:0000313" key="8">
    <source>
        <dbReference type="Proteomes" id="UP000254134"/>
    </source>
</evidence>